<proteinExistence type="predicted"/>
<evidence type="ECO:0000313" key="1">
    <source>
        <dbReference type="EMBL" id="MFD0959086.1"/>
    </source>
</evidence>
<organism evidence="1 2">
    <name type="scientific">Paenibacillus chungangensis</name>
    <dbReference type="NCBI Taxonomy" id="696535"/>
    <lineage>
        <taxon>Bacteria</taxon>
        <taxon>Bacillati</taxon>
        <taxon>Bacillota</taxon>
        <taxon>Bacilli</taxon>
        <taxon>Bacillales</taxon>
        <taxon>Paenibacillaceae</taxon>
        <taxon>Paenibacillus</taxon>
    </lineage>
</organism>
<dbReference type="Proteomes" id="UP001596989">
    <property type="component" value="Unassembled WGS sequence"/>
</dbReference>
<sequence>MCAPFRYSSSPKGILVLHLDMVRLMEMVERTLPKASSGLIVFDSQGGACRKRRRPSEEGRCRLEEVDCIRSCPDGAIA</sequence>
<name>A0ABW3HNK6_9BACL</name>
<keyword evidence="2" id="KW-1185">Reference proteome</keyword>
<protein>
    <recommendedName>
        <fullName evidence="3">4Fe-4S ferredoxin-type domain-containing protein</fullName>
    </recommendedName>
</protein>
<evidence type="ECO:0000313" key="2">
    <source>
        <dbReference type="Proteomes" id="UP001596989"/>
    </source>
</evidence>
<accession>A0ABW3HNK6</accession>
<comment type="caution">
    <text evidence="1">The sequence shown here is derived from an EMBL/GenBank/DDBJ whole genome shotgun (WGS) entry which is preliminary data.</text>
</comment>
<reference evidence="2" key="1">
    <citation type="journal article" date="2019" name="Int. J. Syst. Evol. Microbiol.">
        <title>The Global Catalogue of Microorganisms (GCM) 10K type strain sequencing project: providing services to taxonomists for standard genome sequencing and annotation.</title>
        <authorList>
            <consortium name="The Broad Institute Genomics Platform"/>
            <consortium name="The Broad Institute Genome Sequencing Center for Infectious Disease"/>
            <person name="Wu L."/>
            <person name="Ma J."/>
        </authorList>
    </citation>
    <scope>NUCLEOTIDE SEQUENCE [LARGE SCALE GENOMIC DNA]</scope>
    <source>
        <strain evidence="2">CCUG 59129</strain>
    </source>
</reference>
<gene>
    <name evidence="1" type="ORF">ACFQ2I_06740</name>
</gene>
<dbReference type="EMBL" id="JBHTJZ010000005">
    <property type="protein sequence ID" value="MFD0959086.1"/>
    <property type="molecule type" value="Genomic_DNA"/>
</dbReference>
<dbReference type="RefSeq" id="WP_377562936.1">
    <property type="nucleotide sequence ID" value="NZ_JBHTJZ010000005.1"/>
</dbReference>
<evidence type="ECO:0008006" key="3">
    <source>
        <dbReference type="Google" id="ProtNLM"/>
    </source>
</evidence>